<dbReference type="PANTHER" id="PTHR47791">
    <property type="entry name" value="MEIOTICALLY UP-REGULATED GENE 191 PROTEIN"/>
    <property type="match status" value="1"/>
</dbReference>
<dbReference type="AlphaFoldDB" id="S3DF19"/>
<feature type="region of interest" description="Disordered" evidence="1">
    <location>
        <begin position="6"/>
        <end position="34"/>
    </location>
</feature>
<accession>S3DF19</accession>
<keyword evidence="2" id="KW-0378">Hydrolase</keyword>
<dbReference type="GO" id="GO:0005975">
    <property type="term" value="P:carbohydrate metabolic process"/>
    <property type="evidence" value="ECO:0007669"/>
    <property type="project" value="InterPro"/>
</dbReference>
<name>S3DF19_GLAL2</name>
<dbReference type="Gene3D" id="1.50.10.20">
    <property type="match status" value="1"/>
</dbReference>
<dbReference type="Proteomes" id="UP000016922">
    <property type="component" value="Unassembled WGS sequence"/>
</dbReference>
<proteinExistence type="predicted"/>
<reference evidence="2 3" key="1">
    <citation type="journal article" date="2013" name="BMC Genomics">
        <title>Genomics-driven discovery of the pneumocandin biosynthetic gene cluster in the fungus Glarea lozoyensis.</title>
        <authorList>
            <person name="Chen L."/>
            <person name="Yue Q."/>
            <person name="Zhang X."/>
            <person name="Xiang M."/>
            <person name="Wang C."/>
            <person name="Li S."/>
            <person name="Che Y."/>
            <person name="Ortiz-Lopez F.J."/>
            <person name="Bills G.F."/>
            <person name="Liu X."/>
            <person name="An Z."/>
        </authorList>
    </citation>
    <scope>NUCLEOTIDE SEQUENCE [LARGE SCALE GENOMIC DNA]</scope>
    <source>
        <strain evidence="3">ATCC 20868 / MF5171</strain>
    </source>
</reference>
<gene>
    <name evidence="2" type="ORF">GLAREA_09175</name>
</gene>
<dbReference type="Pfam" id="PF03663">
    <property type="entry name" value="Glyco_hydro_76"/>
    <property type="match status" value="1"/>
</dbReference>
<dbReference type="GeneID" id="19468223"/>
<sequence length="413" mass="46382">MRKFINDVRQTVRDPSSQHPINQLSNRLHPKSGSGLAAESAQRAFSYFYSSQNGQFQARVKSESTLGANDHFGYVVWPVVIMVQCVAECLSSHEVKKATTALQAYWNPEKHGFCAWKMFPGNNDIYYDDNAHAAQSLVTAFEATGDKKHMEQAKQILFDLIMPSAQKDGGVPWHTNNQNFRNACSTGPAAVAALRICAIEHNPQLYAFGERALQFLVEKLRDPEDGLIWDSLGYGENGSVNVNKMKWTYNTGFAIHGFALLHGLSKNPDHLKTAVDFAEAAMNREGPLVDRSIPNLNDRMYRDGSQFLHHLIDGYAALSRYALRERLVDEIHRVAAFGREFMLDASDGLFYRGTCPYTISDDTRQRFNSKFGTDKGLEKNGQERDEQGNLCKTMIGSAGWVRILHLAQEVYSS</sequence>
<evidence type="ECO:0000313" key="3">
    <source>
        <dbReference type="Proteomes" id="UP000016922"/>
    </source>
</evidence>
<dbReference type="InterPro" id="IPR005198">
    <property type="entry name" value="Glyco_hydro_76"/>
</dbReference>
<dbReference type="RefSeq" id="XP_008076327.1">
    <property type="nucleotide sequence ID" value="XM_008078136.1"/>
</dbReference>
<keyword evidence="3" id="KW-1185">Reference proteome</keyword>
<dbReference type="PANTHER" id="PTHR47791:SF3">
    <property type="entry name" value="MEIOTICALLY UP-REGULATED GENE 191 PROTEIN"/>
    <property type="match status" value="1"/>
</dbReference>
<dbReference type="InterPro" id="IPR008928">
    <property type="entry name" value="6-hairpin_glycosidase_sf"/>
</dbReference>
<dbReference type="HOGENOM" id="CLU_040051_1_0_1"/>
<organism evidence="2 3">
    <name type="scientific">Glarea lozoyensis (strain ATCC 20868 / MF5171)</name>
    <dbReference type="NCBI Taxonomy" id="1116229"/>
    <lineage>
        <taxon>Eukaryota</taxon>
        <taxon>Fungi</taxon>
        <taxon>Dikarya</taxon>
        <taxon>Ascomycota</taxon>
        <taxon>Pezizomycotina</taxon>
        <taxon>Leotiomycetes</taxon>
        <taxon>Helotiales</taxon>
        <taxon>Helotiaceae</taxon>
        <taxon>Glarea</taxon>
    </lineage>
</organism>
<dbReference type="EMBL" id="KE145352">
    <property type="protein sequence ID" value="EPE37012.1"/>
    <property type="molecule type" value="Genomic_DNA"/>
</dbReference>
<dbReference type="OMA" id="YYDDNAH"/>
<protein>
    <submittedName>
        <fullName evidence="2">Six-hairpin glycosidase</fullName>
    </submittedName>
</protein>
<dbReference type="SUPFAM" id="SSF48208">
    <property type="entry name" value="Six-hairpin glycosidases"/>
    <property type="match status" value="1"/>
</dbReference>
<dbReference type="GO" id="GO:0016798">
    <property type="term" value="F:hydrolase activity, acting on glycosyl bonds"/>
    <property type="evidence" value="ECO:0007669"/>
    <property type="project" value="UniProtKB-KW"/>
</dbReference>
<evidence type="ECO:0000313" key="2">
    <source>
        <dbReference type="EMBL" id="EPE37012.1"/>
    </source>
</evidence>
<dbReference type="InterPro" id="IPR053169">
    <property type="entry name" value="MUG_Protein"/>
</dbReference>
<keyword evidence="2" id="KW-0326">Glycosidase</keyword>
<evidence type="ECO:0000256" key="1">
    <source>
        <dbReference type="SAM" id="MobiDB-lite"/>
    </source>
</evidence>
<dbReference type="KEGG" id="glz:GLAREA_09175"/>
<dbReference type="OrthoDB" id="9984024at2759"/>
<dbReference type="eggNOG" id="ENOG502QR9C">
    <property type="taxonomic scope" value="Eukaryota"/>
</dbReference>
<feature type="compositionally biased region" description="Polar residues" evidence="1">
    <location>
        <begin position="13"/>
        <end position="26"/>
    </location>
</feature>